<evidence type="ECO:0000256" key="1">
    <source>
        <dbReference type="ARBA" id="ARBA00001974"/>
    </source>
</evidence>
<dbReference type="GO" id="GO:0016491">
    <property type="term" value="F:oxidoreductase activity"/>
    <property type="evidence" value="ECO:0007669"/>
    <property type="project" value="TreeGrafter"/>
</dbReference>
<comment type="caution">
    <text evidence="4">The sequence shown here is derived from an EMBL/GenBank/DDBJ whole genome shotgun (WGS) entry which is preliminary data.</text>
</comment>
<dbReference type="RefSeq" id="WP_153361886.1">
    <property type="nucleotide sequence ID" value="NZ_ML762520.1"/>
</dbReference>
<dbReference type="Pfam" id="PF00111">
    <property type="entry name" value="Fer2"/>
    <property type="match status" value="1"/>
</dbReference>
<feature type="domain" description="2Fe-2S ferredoxin-type" evidence="3">
    <location>
        <begin position="186"/>
        <end position="284"/>
    </location>
</feature>
<evidence type="ECO:0000259" key="3">
    <source>
        <dbReference type="PROSITE" id="PS51085"/>
    </source>
</evidence>
<reference evidence="4 5" key="1">
    <citation type="submission" date="2019-07" db="EMBL/GenBank/DDBJ databases">
        <title>R&amp;d 2014.</title>
        <authorList>
            <person name="Klenk H.-P."/>
        </authorList>
    </citation>
    <scope>NUCLEOTIDE SEQUENCE [LARGE SCALE GENOMIC DNA]</scope>
    <source>
        <strain evidence="4 5">DSM 45764</strain>
    </source>
</reference>
<feature type="compositionally biased region" description="Basic and acidic residues" evidence="2">
    <location>
        <begin position="356"/>
        <end position="365"/>
    </location>
</feature>
<comment type="cofactor">
    <cofactor evidence="1">
        <name>FAD</name>
        <dbReference type="ChEBI" id="CHEBI:57692"/>
    </cofactor>
</comment>
<dbReference type="SUPFAM" id="SSF52343">
    <property type="entry name" value="Ferredoxin reductase-like, C-terminal NADP-linked domain"/>
    <property type="match status" value="1"/>
</dbReference>
<dbReference type="Proteomes" id="UP000321490">
    <property type="component" value="Unassembled WGS sequence"/>
</dbReference>
<evidence type="ECO:0000313" key="4">
    <source>
        <dbReference type="EMBL" id="TWH72769.1"/>
    </source>
</evidence>
<dbReference type="EMBL" id="VLKF01000001">
    <property type="protein sequence ID" value="TWH72769.1"/>
    <property type="molecule type" value="Genomic_DNA"/>
</dbReference>
<dbReference type="PANTHER" id="PTHR47354">
    <property type="entry name" value="NADH OXIDOREDUCTASE HCR"/>
    <property type="match status" value="1"/>
</dbReference>
<accession>A0A562IP17</accession>
<evidence type="ECO:0000256" key="2">
    <source>
        <dbReference type="SAM" id="MobiDB-lite"/>
    </source>
</evidence>
<dbReference type="PANTHER" id="PTHR47354:SF5">
    <property type="entry name" value="PROTEIN RFBI"/>
    <property type="match status" value="1"/>
</dbReference>
<feature type="region of interest" description="Disordered" evidence="2">
    <location>
        <begin position="268"/>
        <end position="410"/>
    </location>
</feature>
<dbReference type="InterPro" id="IPR050415">
    <property type="entry name" value="MRET"/>
</dbReference>
<organism evidence="4 5">
    <name type="scientific">Modestobacter roseus</name>
    <dbReference type="NCBI Taxonomy" id="1181884"/>
    <lineage>
        <taxon>Bacteria</taxon>
        <taxon>Bacillati</taxon>
        <taxon>Actinomycetota</taxon>
        <taxon>Actinomycetes</taxon>
        <taxon>Geodermatophilales</taxon>
        <taxon>Geodermatophilaceae</taxon>
        <taxon>Modestobacter</taxon>
    </lineage>
</organism>
<dbReference type="InterPro" id="IPR036010">
    <property type="entry name" value="2Fe-2S_ferredoxin-like_sf"/>
</dbReference>
<gene>
    <name evidence="4" type="ORF">JD78_01291</name>
</gene>
<dbReference type="GO" id="GO:0051537">
    <property type="term" value="F:2 iron, 2 sulfur cluster binding"/>
    <property type="evidence" value="ECO:0007669"/>
    <property type="project" value="InterPro"/>
</dbReference>
<feature type="compositionally biased region" description="Basic and acidic residues" evidence="2">
    <location>
        <begin position="373"/>
        <end position="387"/>
    </location>
</feature>
<dbReference type="AlphaFoldDB" id="A0A562IP17"/>
<feature type="compositionally biased region" description="Basic residues" evidence="2">
    <location>
        <begin position="294"/>
        <end position="311"/>
    </location>
</feature>
<dbReference type="SUPFAM" id="SSF54292">
    <property type="entry name" value="2Fe-2S ferredoxin-like"/>
    <property type="match status" value="1"/>
</dbReference>
<dbReference type="Gene3D" id="3.40.50.80">
    <property type="entry name" value="Nucleotide-binding domain of ferredoxin-NADP reductase (FNR) module"/>
    <property type="match status" value="1"/>
</dbReference>
<dbReference type="InterPro" id="IPR006058">
    <property type="entry name" value="2Fe2S_fd_BS"/>
</dbReference>
<dbReference type="Gene3D" id="3.10.20.30">
    <property type="match status" value="1"/>
</dbReference>
<feature type="compositionally biased region" description="Basic and acidic residues" evidence="2">
    <location>
        <begin position="312"/>
        <end position="333"/>
    </location>
</feature>
<dbReference type="InterPro" id="IPR012675">
    <property type="entry name" value="Beta-grasp_dom_sf"/>
</dbReference>
<evidence type="ECO:0000313" key="5">
    <source>
        <dbReference type="Proteomes" id="UP000321490"/>
    </source>
</evidence>
<dbReference type="PROSITE" id="PS51085">
    <property type="entry name" value="2FE2S_FER_2"/>
    <property type="match status" value="1"/>
</dbReference>
<name>A0A562IP17_9ACTN</name>
<dbReference type="InterPro" id="IPR039261">
    <property type="entry name" value="FNR_nucleotide-bd"/>
</dbReference>
<feature type="compositionally biased region" description="Low complexity" evidence="2">
    <location>
        <begin position="388"/>
        <end position="398"/>
    </location>
</feature>
<sequence>MEVDQSSFDDESLWGGDTRSDVYRQVWASPIPHPLPVARVERLGPHAAAVTFEVAAAVRGRFAFRPGRWVAVRARIRLVQVDRTPSTRVFGAEVDRLAEEHAGRLSVTRVCTRTPGATRPTADDWRRLIAADGPLPRMAGVWLCRPAGLVGGLRPVLASPGVPHRRVHTEFFAVAPTAAAPVGGLSTVRVRAGGAATVTTVPRSTWLLDAARDAGADVPFSCRSGTCGICRTRVVDCEVELVTNHQLSAAEVAAGYVLTCRTRPVRRATHRRAAGRHLPPAPGGEDAGAEGQRGRQHHAGRHRERHRPVRVRCREQEHRVPGEHPRGPRRDPAPDPWSGHQDQVHQAGHAQRRHAEHGERVDGRVGGHARRSHQVDGHRRGHREGGRQRQPPTAARPPGRGGGGGTTFPRRCAGCNLTHAFFLHA</sequence>
<dbReference type="InterPro" id="IPR001041">
    <property type="entry name" value="2Fe-2S_ferredoxin-type"/>
</dbReference>
<dbReference type="CDD" id="cd00207">
    <property type="entry name" value="fer2"/>
    <property type="match status" value="1"/>
</dbReference>
<dbReference type="PROSITE" id="PS00197">
    <property type="entry name" value="2FE2S_FER_1"/>
    <property type="match status" value="1"/>
</dbReference>
<dbReference type="OrthoDB" id="9796486at2"/>
<proteinExistence type="predicted"/>
<protein>
    <submittedName>
        <fullName evidence="4">Ferredoxin</fullName>
    </submittedName>
</protein>
<keyword evidence="5" id="KW-1185">Reference proteome</keyword>